<keyword evidence="3" id="KW-0028">Amino-acid biosynthesis</keyword>
<evidence type="ECO:0000313" key="8">
    <source>
        <dbReference type="EMBL" id="PMB97582.1"/>
    </source>
</evidence>
<evidence type="ECO:0000256" key="2">
    <source>
        <dbReference type="ARBA" id="ARBA00022576"/>
    </source>
</evidence>
<dbReference type="PIRSF" id="PIRSF000521">
    <property type="entry name" value="Transaminase_4ab_Lys_Orn"/>
    <property type="match status" value="1"/>
</dbReference>
<dbReference type="PROSITE" id="PS00600">
    <property type="entry name" value="AA_TRANSFER_CLASS_3"/>
    <property type="match status" value="1"/>
</dbReference>
<dbReference type="GO" id="GO:0008483">
    <property type="term" value="F:transaminase activity"/>
    <property type="evidence" value="ECO:0007669"/>
    <property type="project" value="UniProtKB-KW"/>
</dbReference>
<dbReference type="Gene3D" id="3.90.1150.10">
    <property type="entry name" value="Aspartate Aminotransferase, domain 1"/>
    <property type="match status" value="1"/>
</dbReference>
<evidence type="ECO:0000256" key="1">
    <source>
        <dbReference type="ARBA" id="ARBA00001933"/>
    </source>
</evidence>
<gene>
    <name evidence="8" type="ORF">CJ198_11080</name>
</gene>
<proteinExistence type="inferred from homology"/>
<dbReference type="Proteomes" id="UP000235703">
    <property type="component" value="Unassembled WGS sequence"/>
</dbReference>
<dbReference type="PANTHER" id="PTHR11986">
    <property type="entry name" value="AMINOTRANSFERASE CLASS III"/>
    <property type="match status" value="1"/>
</dbReference>
<comment type="similarity">
    <text evidence="7">Belongs to the class-III pyridoxal-phosphate-dependent aminotransferase family.</text>
</comment>
<dbReference type="Pfam" id="PF00202">
    <property type="entry name" value="Aminotran_3"/>
    <property type="match status" value="1"/>
</dbReference>
<dbReference type="InterPro" id="IPR015421">
    <property type="entry name" value="PyrdxlP-dep_Trfase_major"/>
</dbReference>
<dbReference type="InterPro" id="IPR049704">
    <property type="entry name" value="Aminotrans_3_PPA_site"/>
</dbReference>
<evidence type="ECO:0000256" key="6">
    <source>
        <dbReference type="ARBA" id="ARBA00029440"/>
    </source>
</evidence>
<evidence type="ECO:0000313" key="9">
    <source>
        <dbReference type="Proteomes" id="UP000235703"/>
    </source>
</evidence>
<dbReference type="EMBL" id="PNFZ01000006">
    <property type="protein sequence ID" value="PMB97582.1"/>
    <property type="molecule type" value="Genomic_DNA"/>
</dbReference>
<dbReference type="GO" id="GO:0042802">
    <property type="term" value="F:identical protein binding"/>
    <property type="evidence" value="ECO:0007669"/>
    <property type="project" value="TreeGrafter"/>
</dbReference>
<dbReference type="FunFam" id="3.40.640.10:FF:000004">
    <property type="entry name" value="Acetylornithine aminotransferase"/>
    <property type="match status" value="1"/>
</dbReference>
<dbReference type="InterPro" id="IPR050103">
    <property type="entry name" value="Class-III_PLP-dep_AT"/>
</dbReference>
<evidence type="ECO:0000256" key="3">
    <source>
        <dbReference type="ARBA" id="ARBA00022605"/>
    </source>
</evidence>
<dbReference type="InterPro" id="IPR004636">
    <property type="entry name" value="AcOrn/SuccOrn_fam"/>
</dbReference>
<dbReference type="GO" id="GO:0006526">
    <property type="term" value="P:L-arginine biosynthetic process"/>
    <property type="evidence" value="ECO:0007669"/>
    <property type="project" value="UniProtKB-ARBA"/>
</dbReference>
<evidence type="ECO:0000256" key="7">
    <source>
        <dbReference type="RuleBase" id="RU003560"/>
    </source>
</evidence>
<evidence type="ECO:0000256" key="5">
    <source>
        <dbReference type="ARBA" id="ARBA00022898"/>
    </source>
</evidence>
<dbReference type="RefSeq" id="WP_102162665.1">
    <property type="nucleotide sequence ID" value="NZ_JALXPW010000035.1"/>
</dbReference>
<dbReference type="InterPro" id="IPR015422">
    <property type="entry name" value="PyrdxlP-dep_Trfase_small"/>
</dbReference>
<dbReference type="InterPro" id="IPR005814">
    <property type="entry name" value="Aminotrans_3"/>
</dbReference>
<dbReference type="Gene3D" id="3.40.640.10">
    <property type="entry name" value="Type I PLP-dependent aspartate aminotransferase-like (Major domain)"/>
    <property type="match status" value="1"/>
</dbReference>
<sequence length="413" mass="42382">MSWQDDYAQTMLPVFGTPKAKLVSAHGCTVTDDAGKDYLDLLGGIAVNTLGHGHPAITEAVTGQLSTIDHVSNFFTTDPQLNLASKLLEIAGAPAGSQVFFANSGTEANEAAIKLARRVGAPDAGSPGRSKIIAVDGAFHGRTIGALSLTAKEVYRAPFAPLMPEVAHVPFGDIEALRAAVDETVAAVIIEPIQGERGVRLHPDGYLTAVREATSAAGALMILDEVQTGIGRTGHWFAFQHPEIGEGIMPDAITVAKGLAGGIPIGGLITIGEKVSALLGAGQHGTTFGGNPVSAAAALAVLDTIETDGLLAHVRETGDWLAEQLTAVPGVTGARGAGLLRSFAITDPQQADAGELPVAGALAAAAQEAGFIINPVTPDRIRLAPPLIITPAQLQDFLDALPALIAETVKAQS</sequence>
<dbReference type="GO" id="GO:0030170">
    <property type="term" value="F:pyridoxal phosphate binding"/>
    <property type="evidence" value="ECO:0007669"/>
    <property type="project" value="InterPro"/>
</dbReference>
<accession>A0A2N6PFX9</accession>
<dbReference type="NCBIfam" id="TIGR00707">
    <property type="entry name" value="argD"/>
    <property type="match status" value="1"/>
</dbReference>
<keyword evidence="2" id="KW-0032">Aminotransferase</keyword>
<evidence type="ECO:0000256" key="4">
    <source>
        <dbReference type="ARBA" id="ARBA00022679"/>
    </source>
</evidence>
<dbReference type="SUPFAM" id="SSF53383">
    <property type="entry name" value="PLP-dependent transferases"/>
    <property type="match status" value="1"/>
</dbReference>
<dbReference type="OrthoDB" id="9801052at2"/>
<organism evidence="8 9">
    <name type="scientific">Brevibacterium luteolum</name>
    <dbReference type="NCBI Taxonomy" id="199591"/>
    <lineage>
        <taxon>Bacteria</taxon>
        <taxon>Bacillati</taxon>
        <taxon>Actinomycetota</taxon>
        <taxon>Actinomycetes</taxon>
        <taxon>Micrococcales</taxon>
        <taxon>Brevibacteriaceae</taxon>
        <taxon>Brevibacterium</taxon>
    </lineage>
</organism>
<name>A0A2N6PFX9_9MICO</name>
<comment type="cofactor">
    <cofactor evidence="1">
        <name>pyridoxal 5'-phosphate</name>
        <dbReference type="ChEBI" id="CHEBI:597326"/>
    </cofactor>
</comment>
<dbReference type="CDD" id="cd00610">
    <property type="entry name" value="OAT_like"/>
    <property type="match status" value="1"/>
</dbReference>
<comment type="caution">
    <text evidence="8">The sequence shown here is derived from an EMBL/GenBank/DDBJ whole genome shotgun (WGS) entry which is preliminary data.</text>
</comment>
<dbReference type="NCBIfam" id="NF002874">
    <property type="entry name" value="PRK03244.1"/>
    <property type="match status" value="1"/>
</dbReference>
<keyword evidence="5 7" id="KW-0663">Pyridoxal phosphate</keyword>
<protein>
    <submittedName>
        <fullName evidence="8">Acetylornithine transaminase</fullName>
    </submittedName>
</protein>
<comment type="pathway">
    <text evidence="6">Amino-acid biosynthesis.</text>
</comment>
<dbReference type="PANTHER" id="PTHR11986:SF79">
    <property type="entry name" value="ACETYLORNITHINE AMINOTRANSFERASE, MITOCHONDRIAL"/>
    <property type="match status" value="1"/>
</dbReference>
<reference evidence="8 9" key="1">
    <citation type="submission" date="2017-09" db="EMBL/GenBank/DDBJ databases">
        <title>Bacterial strain isolated from the female urinary microbiota.</title>
        <authorList>
            <person name="Thomas-White K."/>
            <person name="Kumar N."/>
            <person name="Forster S."/>
            <person name="Putonti C."/>
            <person name="Lawley T."/>
            <person name="Wolfe A.J."/>
        </authorList>
    </citation>
    <scope>NUCLEOTIDE SEQUENCE [LARGE SCALE GENOMIC DNA]</scope>
    <source>
        <strain evidence="8 9">UMB0680</strain>
    </source>
</reference>
<keyword evidence="4" id="KW-0808">Transferase</keyword>
<dbReference type="AlphaFoldDB" id="A0A2N6PFX9"/>
<dbReference type="InterPro" id="IPR015424">
    <property type="entry name" value="PyrdxlP-dep_Trfase"/>
</dbReference>
<keyword evidence="9" id="KW-1185">Reference proteome</keyword>